<organism evidence="1 2">
    <name type="scientific">Rickettsia prowazekii (strain Rp22)</name>
    <dbReference type="NCBI Taxonomy" id="449216"/>
    <lineage>
        <taxon>Bacteria</taxon>
        <taxon>Pseudomonadati</taxon>
        <taxon>Pseudomonadota</taxon>
        <taxon>Alphaproteobacteria</taxon>
        <taxon>Rickettsiales</taxon>
        <taxon>Rickettsiaceae</taxon>
        <taxon>Rickettsieae</taxon>
        <taxon>Rickettsia</taxon>
        <taxon>typhus group</taxon>
    </lineage>
</organism>
<dbReference type="HOGENOM" id="CLU_3275927_0_0_5"/>
<dbReference type="Proteomes" id="UP000006931">
    <property type="component" value="Chromosome"/>
</dbReference>
<sequence length="41" mass="4804">MCVVRVDTKNYHFAESITQSFKKSVNYNCPLNRIYLSSSMQ</sequence>
<evidence type="ECO:0000313" key="2">
    <source>
        <dbReference type="Proteomes" id="UP000006931"/>
    </source>
</evidence>
<dbReference type="KEGG" id="rpq:rpr22_CDSx853"/>
<reference evidence="1 2" key="1">
    <citation type="journal article" date="2010" name="Genome Res.">
        <title>Genomic, proteomic, and transcriptomic analysis of virulent and avirulent Rickettsia prowazekii reveals its adaptive mutation capabilities.</title>
        <authorList>
            <person name="Bechah Y."/>
            <person name="El Karkouri K."/>
            <person name="Mediannikov O."/>
            <person name="Leroy Q."/>
            <person name="Pelletier N."/>
            <person name="Robert C."/>
            <person name="Medigue C."/>
            <person name="Mege J.L."/>
            <person name="Raoult D."/>
        </authorList>
    </citation>
    <scope>NUCLEOTIDE SEQUENCE [LARGE SCALE GENOMIC DNA]</scope>
    <source>
        <strain evidence="1 2">Rp22</strain>
    </source>
</reference>
<name>D5AY52_RICPP</name>
<dbReference type="AlphaFoldDB" id="D5AY52"/>
<proteinExistence type="predicted"/>
<protein>
    <submittedName>
        <fullName evidence="1">Uncharacterized protein</fullName>
    </submittedName>
</protein>
<gene>
    <name evidence="1" type="ORF">rpr22_CDSx853</name>
</gene>
<dbReference type="EMBL" id="CP001584">
    <property type="protein sequence ID" value="ADE30341.1"/>
    <property type="molecule type" value="Genomic_DNA"/>
</dbReference>
<evidence type="ECO:0000313" key="1">
    <source>
        <dbReference type="EMBL" id="ADE30341.1"/>
    </source>
</evidence>
<accession>D5AY52</accession>